<dbReference type="Gene3D" id="3.30.70.1400">
    <property type="entry name" value="Aminomethyltransferase beta-barrel domains"/>
    <property type="match status" value="1"/>
</dbReference>
<organism evidence="3 4">
    <name type="scientific">Pasteurella testudinis DSM 23072</name>
    <dbReference type="NCBI Taxonomy" id="1122938"/>
    <lineage>
        <taxon>Bacteria</taxon>
        <taxon>Pseudomonadati</taxon>
        <taxon>Pseudomonadota</taxon>
        <taxon>Gammaproteobacteria</taxon>
        <taxon>Pasteurellales</taxon>
        <taxon>Pasteurellaceae</taxon>
        <taxon>Pasteurella</taxon>
    </lineage>
</organism>
<dbReference type="Gene3D" id="3.30.70.1630">
    <property type="match status" value="1"/>
</dbReference>
<reference evidence="4" key="1">
    <citation type="submission" date="2017-04" db="EMBL/GenBank/DDBJ databases">
        <authorList>
            <person name="Varghese N."/>
            <person name="Submissions S."/>
        </authorList>
    </citation>
    <scope>NUCLEOTIDE SEQUENCE [LARGE SCALE GENOMIC DNA]</scope>
    <source>
        <strain evidence="4">DSM 23072</strain>
    </source>
</reference>
<proteinExistence type="predicted"/>
<dbReference type="PANTHER" id="PTHR22602:SF0">
    <property type="entry name" value="TRANSFERASE CAF17, MITOCHONDRIAL-RELATED"/>
    <property type="match status" value="1"/>
</dbReference>
<dbReference type="RefSeq" id="WP_084257077.1">
    <property type="nucleotide sequence ID" value="NZ_FWWV01000017.1"/>
</dbReference>
<dbReference type="GO" id="GO:0016226">
    <property type="term" value="P:iron-sulfur cluster assembly"/>
    <property type="evidence" value="ECO:0007669"/>
    <property type="project" value="TreeGrafter"/>
</dbReference>
<evidence type="ECO:0000313" key="3">
    <source>
        <dbReference type="EMBL" id="SMB85005.1"/>
    </source>
</evidence>
<protein>
    <submittedName>
        <fullName evidence="3">Uncharacterized protein</fullName>
    </submittedName>
</protein>
<dbReference type="InterPro" id="IPR045179">
    <property type="entry name" value="YgfZ/GcvT"/>
</dbReference>
<dbReference type="Pfam" id="PF01571">
    <property type="entry name" value="GCV_T"/>
    <property type="match status" value="1"/>
</dbReference>
<dbReference type="InterPro" id="IPR029043">
    <property type="entry name" value="GcvT/YgfZ_C"/>
</dbReference>
<dbReference type="NCBIfam" id="TIGR03317">
    <property type="entry name" value="ygfZ_signature"/>
    <property type="match status" value="1"/>
</dbReference>
<name>A0A1W1UV33_9PAST</name>
<dbReference type="Pfam" id="PF21130">
    <property type="entry name" value="YgfZ_barrel"/>
    <property type="match status" value="1"/>
</dbReference>
<dbReference type="InterPro" id="IPR048451">
    <property type="entry name" value="YgfZ_barrel"/>
</dbReference>
<dbReference type="SUPFAM" id="SSF101790">
    <property type="entry name" value="Aminomethyltransferase beta-barrel domain"/>
    <property type="match status" value="1"/>
</dbReference>
<sequence>MSLHCQYPLLTESRANIVCALEHYQLIEVDGEDSEKFLQGQLTTDVSKLAVGDSTLTAHCDPKGKVWSVFRLLRLSQTQFYLIIRSALLPAAFEQLKKYAVFSKVSFTPLNRTLIGFAGKQAAQTLGTLSDTVCGGQLPNAETPLSRNNGNLLLYIAHAQPRWLLISESAVAITPTESASAWDLLDIQDGIPLLTAENQNQFIPQAINLQLLEQTVSFHKGCYIGQETIARAKYRGANKRALFTLVGQPDTVPAIGQGVELLLETNWRKTGSILNAVQHDGVLWLQVVLANDSEAGQRFRLSEDSPQPLCLYPLPYTLEESA</sequence>
<dbReference type="Proteomes" id="UP000192408">
    <property type="component" value="Unassembled WGS sequence"/>
</dbReference>
<evidence type="ECO:0000259" key="2">
    <source>
        <dbReference type="Pfam" id="PF21130"/>
    </source>
</evidence>
<dbReference type="InterPro" id="IPR017703">
    <property type="entry name" value="YgfZ/GCV_T_CS"/>
</dbReference>
<dbReference type="AlphaFoldDB" id="A0A1W1UV33"/>
<dbReference type="STRING" id="1122938.SAMN05660772_02404"/>
<keyword evidence="4" id="KW-1185">Reference proteome</keyword>
<feature type="domain" description="GCVT N-terminal" evidence="1">
    <location>
        <begin position="18"/>
        <end position="131"/>
    </location>
</feature>
<dbReference type="PANTHER" id="PTHR22602">
    <property type="entry name" value="TRANSFERASE CAF17, MITOCHONDRIAL-RELATED"/>
    <property type="match status" value="1"/>
</dbReference>
<dbReference type="SUPFAM" id="SSF103025">
    <property type="entry name" value="Folate-binding domain"/>
    <property type="match status" value="1"/>
</dbReference>
<dbReference type="InterPro" id="IPR006222">
    <property type="entry name" value="GCVT_N"/>
</dbReference>
<gene>
    <name evidence="3" type="ORF">SAMN05660772_02404</name>
</gene>
<dbReference type="EMBL" id="FWWV01000017">
    <property type="protein sequence ID" value="SMB85005.1"/>
    <property type="molecule type" value="Genomic_DNA"/>
</dbReference>
<feature type="domain" description="tRNA-modifying protein YgfZ-like beta-barrel" evidence="2">
    <location>
        <begin position="238"/>
        <end position="304"/>
    </location>
</feature>
<accession>A0A1W1UV33</accession>
<evidence type="ECO:0000313" key="4">
    <source>
        <dbReference type="Proteomes" id="UP000192408"/>
    </source>
</evidence>
<evidence type="ECO:0000259" key="1">
    <source>
        <dbReference type="Pfam" id="PF01571"/>
    </source>
</evidence>
<dbReference type="NCBIfam" id="NF007110">
    <property type="entry name" value="PRK09559.1"/>
    <property type="match status" value="1"/>
</dbReference>
<dbReference type="Gene3D" id="2.40.30.160">
    <property type="match status" value="1"/>
</dbReference>